<evidence type="ECO:0000256" key="3">
    <source>
        <dbReference type="ARBA" id="ARBA00022475"/>
    </source>
</evidence>
<dbReference type="InterPro" id="IPR002172">
    <property type="entry name" value="LDrepeatLR_classA_rpt"/>
</dbReference>
<dbReference type="GO" id="GO:0006898">
    <property type="term" value="P:receptor-mediated endocytosis"/>
    <property type="evidence" value="ECO:0007669"/>
    <property type="project" value="TreeGrafter"/>
</dbReference>
<dbReference type="PROSITE" id="PS00010">
    <property type="entry name" value="ASX_HYDROXYL"/>
    <property type="match status" value="1"/>
</dbReference>
<evidence type="ECO:0000256" key="1">
    <source>
        <dbReference type="ARBA" id="ARBA00004251"/>
    </source>
</evidence>
<feature type="disulfide bond" evidence="14">
    <location>
        <begin position="46"/>
        <end position="58"/>
    </location>
</feature>
<dbReference type="InterPro" id="IPR036055">
    <property type="entry name" value="LDL_receptor-like_sf"/>
</dbReference>
<feature type="repeat" description="LDL-receptor class B" evidence="15">
    <location>
        <begin position="536"/>
        <end position="579"/>
    </location>
</feature>
<dbReference type="GO" id="GO:0042562">
    <property type="term" value="F:hormone binding"/>
    <property type="evidence" value="ECO:0007669"/>
    <property type="project" value="TreeGrafter"/>
</dbReference>
<dbReference type="InterPro" id="IPR011042">
    <property type="entry name" value="6-blade_b-propeller_TolB-like"/>
</dbReference>
<feature type="chain" id="PRO_5034878328" description="EGF-like domain-containing protein" evidence="16">
    <location>
        <begin position="20"/>
        <end position="744"/>
    </location>
</feature>
<feature type="disulfide bond" evidence="14">
    <location>
        <begin position="208"/>
        <end position="220"/>
    </location>
</feature>
<dbReference type="FunFam" id="4.10.400.10:FF:000034">
    <property type="entry name" value="Low-density lipoprotein receptor-related protein 2"/>
    <property type="match status" value="1"/>
</dbReference>
<dbReference type="Gene3D" id="4.10.400.10">
    <property type="entry name" value="Low-density Lipoprotein Receptor"/>
    <property type="match status" value="7"/>
</dbReference>
<dbReference type="InterPro" id="IPR000033">
    <property type="entry name" value="LDLR_classB_rpt"/>
</dbReference>
<proteinExistence type="inferred from homology"/>
<evidence type="ECO:0000256" key="2">
    <source>
        <dbReference type="ARBA" id="ARBA00009939"/>
    </source>
</evidence>
<dbReference type="SMART" id="SM00181">
    <property type="entry name" value="EGF"/>
    <property type="match status" value="5"/>
</dbReference>
<dbReference type="SMART" id="SM00179">
    <property type="entry name" value="EGF_CA"/>
    <property type="match status" value="2"/>
</dbReference>
<dbReference type="FunFam" id="4.10.400.10:FF:000078">
    <property type="entry name" value="low-density lipoprotein receptor-related protein 2"/>
    <property type="match status" value="1"/>
</dbReference>
<dbReference type="Gene3D" id="2.10.25.10">
    <property type="entry name" value="Laminin"/>
    <property type="match status" value="2"/>
</dbReference>
<feature type="disulfide bond" evidence="14">
    <location>
        <begin position="87"/>
        <end position="99"/>
    </location>
</feature>
<keyword evidence="6" id="KW-0812">Transmembrane</keyword>
<dbReference type="PANTHER" id="PTHR22722:SF11">
    <property type="entry name" value="LOW-DENSITY LIPOPROTEIN RECEPTOR-RELATED PROTEIN 2"/>
    <property type="match status" value="1"/>
</dbReference>
<feature type="disulfide bond" evidence="14">
    <location>
        <begin position="94"/>
        <end position="112"/>
    </location>
</feature>
<dbReference type="PROSITE" id="PS01186">
    <property type="entry name" value="EGF_2"/>
    <property type="match status" value="2"/>
</dbReference>
<evidence type="ECO:0000256" key="15">
    <source>
        <dbReference type="PROSITE-ProRule" id="PRU00461"/>
    </source>
</evidence>
<keyword evidence="3" id="KW-1003">Cell membrane</keyword>
<dbReference type="Pfam" id="PF00057">
    <property type="entry name" value="Ldl_recept_a"/>
    <property type="match status" value="6"/>
</dbReference>
<feature type="disulfide bond" evidence="14">
    <location>
        <begin position="106"/>
        <end position="121"/>
    </location>
</feature>
<evidence type="ECO:0000256" key="9">
    <source>
        <dbReference type="ARBA" id="ARBA00022989"/>
    </source>
</evidence>
<organism evidence="18">
    <name type="scientific">Castor canadensis</name>
    <name type="common">American beaver</name>
    <dbReference type="NCBI Taxonomy" id="51338"/>
    <lineage>
        <taxon>Eukaryota</taxon>
        <taxon>Metazoa</taxon>
        <taxon>Chordata</taxon>
        <taxon>Craniata</taxon>
        <taxon>Vertebrata</taxon>
        <taxon>Euteleostomi</taxon>
        <taxon>Mammalia</taxon>
        <taxon>Eutheria</taxon>
        <taxon>Euarchontoglires</taxon>
        <taxon>Glires</taxon>
        <taxon>Rodentia</taxon>
        <taxon>Castorimorpha</taxon>
        <taxon>Castoridae</taxon>
        <taxon>Castor</taxon>
    </lineage>
</organism>
<keyword evidence="5" id="KW-0254">Endocytosis</keyword>
<accession>A0A8C0X5A1</accession>
<reference evidence="18" key="1">
    <citation type="submission" date="2023-09" db="UniProtKB">
        <authorList>
            <consortium name="Ensembl"/>
        </authorList>
    </citation>
    <scope>IDENTIFICATION</scope>
</reference>
<evidence type="ECO:0000256" key="4">
    <source>
        <dbReference type="ARBA" id="ARBA00022536"/>
    </source>
</evidence>
<feature type="disulfide bond" evidence="14">
    <location>
        <begin position="290"/>
        <end position="302"/>
    </location>
</feature>
<feature type="disulfide bond" evidence="14">
    <location>
        <begin position="254"/>
        <end position="272"/>
    </location>
</feature>
<protein>
    <recommendedName>
        <fullName evidence="17">EGF-like domain-containing protein</fullName>
    </recommendedName>
</protein>
<keyword evidence="12" id="KW-0675">Receptor</keyword>
<keyword evidence="13" id="KW-0325">Glycoprotein</keyword>
<feature type="disulfide bond" evidence="14">
    <location>
        <begin position="247"/>
        <end position="259"/>
    </location>
</feature>
<evidence type="ECO:0000256" key="16">
    <source>
        <dbReference type="SAM" id="SignalP"/>
    </source>
</evidence>
<dbReference type="GO" id="GO:0016324">
    <property type="term" value="C:apical plasma membrane"/>
    <property type="evidence" value="ECO:0007669"/>
    <property type="project" value="TreeGrafter"/>
</dbReference>
<dbReference type="SUPFAM" id="SSF57196">
    <property type="entry name" value="EGF/Laminin"/>
    <property type="match status" value="2"/>
</dbReference>
<keyword evidence="9" id="KW-1133">Transmembrane helix</keyword>
<evidence type="ECO:0000313" key="18">
    <source>
        <dbReference type="Ensembl" id="ENSCCNP00000022636.1"/>
    </source>
</evidence>
<evidence type="ECO:0000256" key="12">
    <source>
        <dbReference type="ARBA" id="ARBA00023170"/>
    </source>
</evidence>
<evidence type="ECO:0000256" key="5">
    <source>
        <dbReference type="ARBA" id="ARBA00022583"/>
    </source>
</evidence>
<feature type="disulfide bond" evidence="14">
    <location>
        <begin position="134"/>
        <end position="152"/>
    </location>
</feature>
<dbReference type="CDD" id="cd00112">
    <property type="entry name" value="LDLa"/>
    <property type="match status" value="7"/>
</dbReference>
<evidence type="ECO:0000256" key="7">
    <source>
        <dbReference type="ARBA" id="ARBA00022729"/>
    </source>
</evidence>
<dbReference type="Gene3D" id="2.120.10.30">
    <property type="entry name" value="TolB, C-terminal domain"/>
    <property type="match status" value="1"/>
</dbReference>
<dbReference type="InterPro" id="IPR023415">
    <property type="entry name" value="LDLR_class-A_CS"/>
</dbReference>
<keyword evidence="11 14" id="KW-1015">Disulfide bond</keyword>
<dbReference type="InterPro" id="IPR051221">
    <property type="entry name" value="LDLR-related"/>
</dbReference>
<dbReference type="PROSITE" id="PS01209">
    <property type="entry name" value="LDLRA_1"/>
    <property type="match status" value="2"/>
</dbReference>
<dbReference type="FunFam" id="2.10.25.10:FF:000010">
    <property type="entry name" value="Pro-epidermal growth factor"/>
    <property type="match status" value="1"/>
</dbReference>
<comment type="similarity">
    <text evidence="2">Belongs to the LDLR family.</text>
</comment>
<keyword evidence="7 16" id="KW-0732">Signal</keyword>
<dbReference type="FunFam" id="4.10.400.10:FF:000153">
    <property type="entry name" value="LDL receptor related protein 2"/>
    <property type="match status" value="1"/>
</dbReference>
<evidence type="ECO:0000259" key="17">
    <source>
        <dbReference type="PROSITE" id="PS01186"/>
    </source>
</evidence>
<evidence type="ECO:0000256" key="13">
    <source>
        <dbReference type="ARBA" id="ARBA00023180"/>
    </source>
</evidence>
<dbReference type="Pfam" id="PF00058">
    <property type="entry name" value="Ldl_recept_b"/>
    <property type="match status" value="3"/>
</dbReference>
<dbReference type="FunFam" id="4.10.400.10:FF:000004">
    <property type="entry name" value="Low-density lipoprotein receptor-related protein 1"/>
    <property type="match status" value="1"/>
</dbReference>
<dbReference type="PROSITE" id="PS51120">
    <property type="entry name" value="LDLRB"/>
    <property type="match status" value="3"/>
</dbReference>
<feature type="signal peptide" evidence="16">
    <location>
        <begin position="1"/>
        <end position="19"/>
    </location>
</feature>
<dbReference type="Ensembl" id="ENSCCNT00000028974.1">
    <property type="protein sequence ID" value="ENSCCNP00000022636.1"/>
    <property type="gene ID" value="ENSCCNG00000022249.1"/>
</dbReference>
<dbReference type="PANTHER" id="PTHR22722">
    <property type="entry name" value="LOW-DENSITY LIPOPROTEIN RECEPTOR-RELATED PROTEIN 2-RELATED"/>
    <property type="match status" value="1"/>
</dbReference>
<dbReference type="InterPro" id="IPR001881">
    <property type="entry name" value="EGF-like_Ca-bd_dom"/>
</dbReference>
<evidence type="ECO:0000256" key="14">
    <source>
        <dbReference type="PROSITE-ProRule" id="PRU00124"/>
    </source>
</evidence>
<feature type="disulfide bond" evidence="14">
    <location>
        <begin position="227"/>
        <end position="242"/>
    </location>
</feature>
<dbReference type="SMART" id="SM00135">
    <property type="entry name" value="LY"/>
    <property type="match status" value="5"/>
</dbReference>
<dbReference type="SUPFAM" id="SSF63825">
    <property type="entry name" value="YWTD domain"/>
    <property type="match status" value="1"/>
</dbReference>
<dbReference type="SMART" id="SM00192">
    <property type="entry name" value="LDLa"/>
    <property type="match status" value="7"/>
</dbReference>
<comment type="subcellular location">
    <subcellularLocation>
        <location evidence="1">Cell membrane</location>
        <topology evidence="1">Single-pass type I membrane protein</topology>
    </subcellularLocation>
</comment>
<feature type="repeat" description="LDL-receptor class B" evidence="15">
    <location>
        <begin position="454"/>
        <end position="496"/>
    </location>
</feature>
<dbReference type="FunFam" id="2.10.25.10:FF:000072">
    <property type="entry name" value="Low-density lipoprotein receptor-related protein 1B"/>
    <property type="match status" value="1"/>
</dbReference>
<keyword evidence="8" id="KW-0677">Repeat</keyword>
<feature type="disulfide bond" evidence="14">
    <location>
        <begin position="309"/>
        <end position="324"/>
    </location>
</feature>
<feature type="domain" description="EGF-like" evidence="17">
    <location>
        <begin position="391"/>
        <end position="406"/>
    </location>
</feature>
<feature type="domain" description="EGF-like" evidence="17">
    <location>
        <begin position="350"/>
        <end position="365"/>
    </location>
</feature>
<dbReference type="SUPFAM" id="SSF57424">
    <property type="entry name" value="LDL receptor-like module"/>
    <property type="match status" value="7"/>
</dbReference>
<dbReference type="PROSITE" id="PS01187">
    <property type="entry name" value="EGF_CA"/>
    <property type="match status" value="1"/>
</dbReference>
<keyword evidence="4" id="KW-0245">EGF-like domain</keyword>
<keyword evidence="10" id="KW-0472">Membrane</keyword>
<feature type="disulfide bond" evidence="14">
    <location>
        <begin position="53"/>
        <end position="71"/>
    </location>
</feature>
<dbReference type="AlphaFoldDB" id="A0A8C0X5A1"/>
<dbReference type="FunFam" id="2.120.10.30:FF:000008">
    <property type="entry name" value="Low-density lipoprotein receptor-related protein 4"/>
    <property type="match status" value="1"/>
</dbReference>
<dbReference type="FunFam" id="4.10.400.10:FF:000002">
    <property type="entry name" value="Low-density lipoprotein receptor-related protein 1"/>
    <property type="match status" value="1"/>
</dbReference>
<dbReference type="Pfam" id="PF12662">
    <property type="entry name" value="cEGF"/>
    <property type="match status" value="1"/>
</dbReference>
<evidence type="ECO:0000256" key="11">
    <source>
        <dbReference type="ARBA" id="ARBA00023157"/>
    </source>
</evidence>
<feature type="repeat" description="LDL-receptor class B" evidence="15">
    <location>
        <begin position="580"/>
        <end position="622"/>
    </location>
</feature>
<feature type="disulfide bond" evidence="14">
    <location>
        <begin position="297"/>
        <end position="315"/>
    </location>
</feature>
<feature type="disulfide bond" evidence="14">
    <location>
        <begin position="215"/>
        <end position="233"/>
    </location>
</feature>
<dbReference type="InterPro" id="IPR026823">
    <property type="entry name" value="cEGF"/>
</dbReference>
<dbReference type="InterPro" id="IPR018097">
    <property type="entry name" value="EGF_Ca-bd_CS"/>
</dbReference>
<dbReference type="InterPro" id="IPR000152">
    <property type="entry name" value="EGF-type_Asp/Asn_hydroxyl_site"/>
</dbReference>
<evidence type="ECO:0000256" key="6">
    <source>
        <dbReference type="ARBA" id="ARBA00022692"/>
    </source>
</evidence>
<dbReference type="GO" id="GO:0005509">
    <property type="term" value="F:calcium ion binding"/>
    <property type="evidence" value="ECO:0007669"/>
    <property type="project" value="InterPro"/>
</dbReference>
<dbReference type="InterPro" id="IPR000742">
    <property type="entry name" value="EGF"/>
</dbReference>
<evidence type="ECO:0000256" key="8">
    <source>
        <dbReference type="ARBA" id="ARBA00022737"/>
    </source>
</evidence>
<dbReference type="PROSITE" id="PS50068">
    <property type="entry name" value="LDLRA_2"/>
    <property type="match status" value="7"/>
</dbReference>
<evidence type="ECO:0000256" key="10">
    <source>
        <dbReference type="ARBA" id="ARBA00023136"/>
    </source>
</evidence>
<comment type="caution">
    <text evidence="14">Lacks conserved residue(s) required for the propagation of feature annotation.</text>
</comment>
<dbReference type="PRINTS" id="PR00261">
    <property type="entry name" value="LDLRECEPTOR"/>
</dbReference>
<dbReference type="GO" id="GO:0043235">
    <property type="term" value="C:receptor complex"/>
    <property type="evidence" value="ECO:0007669"/>
    <property type="project" value="TreeGrafter"/>
</dbReference>
<sequence>MNSCCSNLVLLLVPGPNGAECQCPHEGNWYLANENKHCIVDTGARCDETYFTCLNGDCIPRQWKCDNDNDCSDGSDELESVCAFHTCPPTAFTCGNGRCVRYHYRCDYYNDCGDNSDEAGCLFRNCNNTTEFTCGNGRCIPLDFVCNGINNCRDNDTSDERNCRKSEFFCVNSRPPSRRCIPRTWICDGEADCADALDEHQNCTRRSCSEGEFTCSNGLCIRQSFRCDRRNDCGDYSDERDCSYPTCHENQFTCQNGRCISKLFVCDKENDCGDDSDELEHLCHTPEPTCPPHQFKCDNGNCIDTGKLCNHLDDCSDNSDEKGCGINECQDHSISGCDHNCTDTLTSFYCSCHPGYKLMSDKRSCVDIDECKETPHVCSQKCENVVGSYICKCAPGYIREPDGKTCRQNSNIEPYLIFSNRYYLRNLTTDGYSYSLILQGLDNVVAMDFDRVEKRLYWIDKGRQIIERMFLNKTNRETIISHRLPAAESLAVDWVARKLYWLDAHLDCLFVSDLEGRHRYTLAQHCGLTLCVCSHRHLYWADWGHRAYIGRIGMDGTNKSVIISTKLEWPNAITIDYTNDLLYWADAHLGYIEYSDLEGHHRHTVYDGTLPHPYAITIFEDTIYWTDWNTRTVEKGNKYDGSNRVVLVNTTHRPFDIHVYHPYRQPIVNNPCRTNNGGCSHLCLIKAGGNGFTCACPDDFQTIHLSDRTLCLPKCSSTQFLCANNEKYGTPVLFPLSLHPLDTH</sequence>
<name>A0A8C0X5A1_CASCN</name>